<accession>A0A284R5Y3</accession>
<dbReference type="EMBL" id="FUEG01000004">
    <property type="protein sequence ID" value="SJL04127.1"/>
    <property type="molecule type" value="Genomic_DNA"/>
</dbReference>
<feature type="region of interest" description="Disordered" evidence="2">
    <location>
        <begin position="70"/>
        <end position="92"/>
    </location>
</feature>
<gene>
    <name evidence="3" type="ORF">ARMOST_07487</name>
</gene>
<protein>
    <submittedName>
        <fullName evidence="3">Uncharacterized protein</fullName>
    </submittedName>
</protein>
<proteinExistence type="predicted"/>
<dbReference type="OrthoDB" id="3235325at2759"/>
<evidence type="ECO:0000313" key="4">
    <source>
        <dbReference type="Proteomes" id="UP000219338"/>
    </source>
</evidence>
<name>A0A284R5Y3_ARMOS</name>
<sequence length="144" mass="15929">MSFGGNWGQQHHHFGVTTRLRQQYDSLEKENVGLKSENSTLRIAYMELVKAVPSLLTVTLNPFHLPVDTSANIVPPKLPPSSSETTSSSSSLVQGMQLLNIPEPPILLQADHPDARFWTKSEWRDHLSSEAGISTGMRGKHGRS</sequence>
<keyword evidence="4" id="KW-1185">Reference proteome</keyword>
<feature type="compositionally biased region" description="Low complexity" evidence="2">
    <location>
        <begin position="81"/>
        <end position="91"/>
    </location>
</feature>
<organism evidence="3 4">
    <name type="scientific">Armillaria ostoyae</name>
    <name type="common">Armillaria root rot fungus</name>
    <dbReference type="NCBI Taxonomy" id="47428"/>
    <lineage>
        <taxon>Eukaryota</taxon>
        <taxon>Fungi</taxon>
        <taxon>Dikarya</taxon>
        <taxon>Basidiomycota</taxon>
        <taxon>Agaricomycotina</taxon>
        <taxon>Agaricomycetes</taxon>
        <taxon>Agaricomycetidae</taxon>
        <taxon>Agaricales</taxon>
        <taxon>Marasmiineae</taxon>
        <taxon>Physalacriaceae</taxon>
        <taxon>Armillaria</taxon>
    </lineage>
</organism>
<evidence type="ECO:0000256" key="1">
    <source>
        <dbReference type="SAM" id="Coils"/>
    </source>
</evidence>
<feature type="coiled-coil region" evidence="1">
    <location>
        <begin position="17"/>
        <end position="44"/>
    </location>
</feature>
<dbReference type="Proteomes" id="UP000219338">
    <property type="component" value="Unassembled WGS sequence"/>
</dbReference>
<evidence type="ECO:0000256" key="2">
    <source>
        <dbReference type="SAM" id="MobiDB-lite"/>
    </source>
</evidence>
<reference evidence="4" key="1">
    <citation type="journal article" date="2017" name="Nat. Ecol. Evol.">
        <title>Genome expansion and lineage-specific genetic innovations in the forest pathogenic fungi Armillaria.</title>
        <authorList>
            <person name="Sipos G."/>
            <person name="Prasanna A.N."/>
            <person name="Walter M.C."/>
            <person name="O'Connor E."/>
            <person name="Balint B."/>
            <person name="Krizsan K."/>
            <person name="Kiss B."/>
            <person name="Hess J."/>
            <person name="Varga T."/>
            <person name="Slot J."/>
            <person name="Riley R."/>
            <person name="Boka B."/>
            <person name="Rigling D."/>
            <person name="Barry K."/>
            <person name="Lee J."/>
            <person name="Mihaltcheva S."/>
            <person name="LaButti K."/>
            <person name="Lipzen A."/>
            <person name="Waldron R."/>
            <person name="Moloney N.M."/>
            <person name="Sperisen C."/>
            <person name="Kredics L."/>
            <person name="Vagvoelgyi C."/>
            <person name="Patrignani A."/>
            <person name="Fitzpatrick D."/>
            <person name="Nagy I."/>
            <person name="Doyle S."/>
            <person name="Anderson J.B."/>
            <person name="Grigoriev I.V."/>
            <person name="Gueldener U."/>
            <person name="Muensterkoetter M."/>
            <person name="Nagy L.G."/>
        </authorList>
    </citation>
    <scope>NUCLEOTIDE SEQUENCE [LARGE SCALE GENOMIC DNA]</scope>
    <source>
        <strain evidence="4">C18/9</strain>
    </source>
</reference>
<evidence type="ECO:0000313" key="3">
    <source>
        <dbReference type="EMBL" id="SJL04127.1"/>
    </source>
</evidence>
<keyword evidence="1" id="KW-0175">Coiled coil</keyword>
<dbReference type="AlphaFoldDB" id="A0A284R5Y3"/>